<name>A0AAN8JNX6_PATCE</name>
<dbReference type="Proteomes" id="UP001347796">
    <property type="component" value="Unassembled WGS sequence"/>
</dbReference>
<evidence type="ECO:0000313" key="2">
    <source>
        <dbReference type="EMBL" id="KAK6179319.1"/>
    </source>
</evidence>
<dbReference type="EMBL" id="JAZGQO010000008">
    <property type="protein sequence ID" value="KAK6179319.1"/>
    <property type="molecule type" value="Genomic_DNA"/>
</dbReference>
<proteinExistence type="predicted"/>
<accession>A0AAN8JNX6</accession>
<dbReference type="InterPro" id="IPR014716">
    <property type="entry name" value="Fibrinogen_a/b/g_C_1"/>
</dbReference>
<gene>
    <name evidence="2" type="ORF">SNE40_011708</name>
</gene>
<dbReference type="InterPro" id="IPR036056">
    <property type="entry name" value="Fibrinogen-like_C"/>
</dbReference>
<reference evidence="2 3" key="1">
    <citation type="submission" date="2024-01" db="EMBL/GenBank/DDBJ databases">
        <title>The genome of the rayed Mediterranean limpet Patella caerulea (Linnaeus, 1758).</title>
        <authorList>
            <person name="Anh-Thu Weber A."/>
            <person name="Halstead-Nussloch G."/>
        </authorList>
    </citation>
    <scope>NUCLEOTIDE SEQUENCE [LARGE SCALE GENOMIC DNA]</scope>
    <source>
        <strain evidence="2">AATW-2023a</strain>
        <tissue evidence="2">Whole specimen</tissue>
    </source>
</reference>
<sequence length="152" mass="16945">MWGSTICKEVSFNLTSNEYVMGFSIIHGEYWLGLENLFNILQNLPTSQSHYHDCDIGNGSDSSTVSISGFDGGATGDSLTNGTYSINDRAFSTYDRDHTNHNCPGRFHGGWWYLDNPVRSEANIFGRRSGDTFESTCHLQDDLGLEPNFTTI</sequence>
<dbReference type="InterPro" id="IPR050373">
    <property type="entry name" value="Fibrinogen_C-term_domain"/>
</dbReference>
<dbReference type="GO" id="GO:0005615">
    <property type="term" value="C:extracellular space"/>
    <property type="evidence" value="ECO:0007669"/>
    <property type="project" value="TreeGrafter"/>
</dbReference>
<dbReference type="Pfam" id="PF00147">
    <property type="entry name" value="Fibrinogen_C"/>
    <property type="match status" value="1"/>
</dbReference>
<dbReference type="SUPFAM" id="SSF56496">
    <property type="entry name" value="Fibrinogen C-terminal domain-like"/>
    <property type="match status" value="1"/>
</dbReference>
<dbReference type="InterPro" id="IPR002181">
    <property type="entry name" value="Fibrinogen_a/b/g_C_dom"/>
</dbReference>
<dbReference type="Gene3D" id="4.10.530.10">
    <property type="entry name" value="Gamma-fibrinogen Carboxyl Terminal Fragment, domain 2"/>
    <property type="match status" value="1"/>
</dbReference>
<evidence type="ECO:0000259" key="1">
    <source>
        <dbReference type="Pfam" id="PF00147"/>
    </source>
</evidence>
<dbReference type="Gene3D" id="3.90.215.10">
    <property type="entry name" value="Gamma Fibrinogen, chain A, domain 1"/>
    <property type="match status" value="1"/>
</dbReference>
<dbReference type="PANTHER" id="PTHR19143">
    <property type="entry name" value="FIBRINOGEN/TENASCIN/ANGIOPOEITIN"/>
    <property type="match status" value="1"/>
</dbReference>
<feature type="domain" description="Fibrinogen C-terminal" evidence="1">
    <location>
        <begin position="11"/>
        <end position="115"/>
    </location>
</feature>
<dbReference type="PANTHER" id="PTHR19143:SF327">
    <property type="entry name" value="FI21813P1-RELATED"/>
    <property type="match status" value="1"/>
</dbReference>
<keyword evidence="3" id="KW-1185">Reference proteome</keyword>
<evidence type="ECO:0000313" key="3">
    <source>
        <dbReference type="Proteomes" id="UP001347796"/>
    </source>
</evidence>
<protein>
    <recommendedName>
        <fullName evidence="1">Fibrinogen C-terminal domain-containing protein</fullName>
    </recommendedName>
</protein>
<comment type="caution">
    <text evidence="2">The sequence shown here is derived from an EMBL/GenBank/DDBJ whole genome shotgun (WGS) entry which is preliminary data.</text>
</comment>
<dbReference type="AlphaFoldDB" id="A0AAN8JNX6"/>
<organism evidence="2 3">
    <name type="scientific">Patella caerulea</name>
    <name type="common">Rayed Mediterranean limpet</name>
    <dbReference type="NCBI Taxonomy" id="87958"/>
    <lineage>
        <taxon>Eukaryota</taxon>
        <taxon>Metazoa</taxon>
        <taxon>Spiralia</taxon>
        <taxon>Lophotrochozoa</taxon>
        <taxon>Mollusca</taxon>
        <taxon>Gastropoda</taxon>
        <taxon>Patellogastropoda</taxon>
        <taxon>Patelloidea</taxon>
        <taxon>Patellidae</taxon>
        <taxon>Patella</taxon>
    </lineage>
</organism>